<accession>K5WEQ7</accession>
<dbReference type="Proteomes" id="UP000008370">
    <property type="component" value="Unassembled WGS sequence"/>
</dbReference>
<dbReference type="HOGENOM" id="CLU_1563410_0_0_1"/>
<dbReference type="GeneID" id="18919330"/>
<sequence>MPITEDTKRSTWYSSRALKSPDAYRDTDNDATIWLCAEKLATATTGEWFFAWDVPGLPSVRRILRIEQDSSASWFLRTLCVNVAELQTMVSGRDGHYMKEYYLGRLSLLRRQSLEGLAADVIERETQPIGCACDWAKYVFETCIKSGWFHKPHAREVWQTAINQNDPRKSE</sequence>
<reference evidence="1 2" key="1">
    <citation type="journal article" date="2012" name="BMC Genomics">
        <title>Comparative genomics of the white-rot fungi, Phanerochaete carnosa and P. chrysosporium, to elucidate the genetic basis of the distinct wood types they colonize.</title>
        <authorList>
            <person name="Suzuki H."/>
            <person name="MacDonald J."/>
            <person name="Syed K."/>
            <person name="Salamov A."/>
            <person name="Hori C."/>
            <person name="Aerts A."/>
            <person name="Henrissat B."/>
            <person name="Wiebenga A."/>
            <person name="vanKuyk P.A."/>
            <person name="Barry K."/>
            <person name="Lindquist E."/>
            <person name="LaButti K."/>
            <person name="Lapidus A."/>
            <person name="Lucas S."/>
            <person name="Coutinho P."/>
            <person name="Gong Y."/>
            <person name="Samejima M."/>
            <person name="Mahadevan R."/>
            <person name="Abou-Zaid M."/>
            <person name="de Vries R.P."/>
            <person name="Igarashi K."/>
            <person name="Yadav J.S."/>
            <person name="Grigoriev I.V."/>
            <person name="Master E.R."/>
        </authorList>
    </citation>
    <scope>NUCLEOTIDE SEQUENCE [LARGE SCALE GENOMIC DNA]</scope>
    <source>
        <strain evidence="1 2">HHB-10118-sp</strain>
    </source>
</reference>
<evidence type="ECO:0000313" key="2">
    <source>
        <dbReference type="Proteomes" id="UP000008370"/>
    </source>
</evidence>
<keyword evidence="2" id="KW-1185">Reference proteome</keyword>
<dbReference type="AlphaFoldDB" id="K5WEQ7"/>
<dbReference type="RefSeq" id="XP_007402790.1">
    <property type="nucleotide sequence ID" value="XM_007402728.1"/>
</dbReference>
<dbReference type="EMBL" id="JH930839">
    <property type="protein sequence ID" value="EKM48657.1"/>
    <property type="molecule type" value="Genomic_DNA"/>
</dbReference>
<organism evidence="1 2">
    <name type="scientific">Phanerochaete carnosa (strain HHB-10118-sp)</name>
    <name type="common">White-rot fungus</name>
    <name type="synonym">Peniophora carnosa</name>
    <dbReference type="NCBI Taxonomy" id="650164"/>
    <lineage>
        <taxon>Eukaryota</taxon>
        <taxon>Fungi</taxon>
        <taxon>Dikarya</taxon>
        <taxon>Basidiomycota</taxon>
        <taxon>Agaricomycotina</taxon>
        <taxon>Agaricomycetes</taxon>
        <taxon>Polyporales</taxon>
        <taxon>Phanerochaetaceae</taxon>
        <taxon>Phanerochaete</taxon>
    </lineage>
</organism>
<name>K5WEQ7_PHACS</name>
<dbReference type="OrthoDB" id="10459176at2759"/>
<dbReference type="KEGG" id="pco:PHACADRAFT_266220"/>
<protein>
    <submittedName>
        <fullName evidence="1">Uncharacterized protein</fullName>
    </submittedName>
</protein>
<evidence type="ECO:0000313" key="1">
    <source>
        <dbReference type="EMBL" id="EKM48657.1"/>
    </source>
</evidence>
<gene>
    <name evidence="1" type="ORF">PHACADRAFT_266220</name>
</gene>
<proteinExistence type="predicted"/>
<dbReference type="InParanoid" id="K5WEQ7"/>